<dbReference type="InterPro" id="IPR027417">
    <property type="entry name" value="P-loop_NTPase"/>
</dbReference>
<feature type="non-terminal residue" evidence="1">
    <location>
        <position position="1"/>
    </location>
</feature>
<evidence type="ECO:0000313" key="1">
    <source>
        <dbReference type="EMBL" id="SVC31023.1"/>
    </source>
</evidence>
<protein>
    <recommendedName>
        <fullName evidence="2">Sulfotransferase domain-containing protein</fullName>
    </recommendedName>
</protein>
<gene>
    <name evidence="1" type="ORF">METZ01_LOCUS283877</name>
</gene>
<dbReference type="EMBL" id="UINC01084404">
    <property type="protein sequence ID" value="SVC31023.1"/>
    <property type="molecule type" value="Genomic_DNA"/>
</dbReference>
<dbReference type="AlphaFoldDB" id="A0A382L564"/>
<dbReference type="Gene3D" id="3.40.50.300">
    <property type="entry name" value="P-loop containing nucleotide triphosphate hydrolases"/>
    <property type="match status" value="1"/>
</dbReference>
<proteinExistence type="predicted"/>
<sequence length="139" mass="16487">PLKVIPSGLSLVTGVLDKRLGFWSLSQSKRDQYIARLYNALVELLRRFHEDWTNESINRSMVLIVRYDQMMSNFDQLMDSILDFIDQQPSEDLIEEIKKTAEAQRNYKSKHGYDLKKYGLTEEKIKRDCQFIYETFLPE</sequence>
<name>A0A382L564_9ZZZZ</name>
<accession>A0A382L564</accession>
<reference evidence="1" key="1">
    <citation type="submission" date="2018-05" db="EMBL/GenBank/DDBJ databases">
        <authorList>
            <person name="Lanie J.A."/>
            <person name="Ng W.-L."/>
            <person name="Kazmierczak K.M."/>
            <person name="Andrzejewski T.M."/>
            <person name="Davidsen T.M."/>
            <person name="Wayne K.J."/>
            <person name="Tettelin H."/>
            <person name="Glass J.I."/>
            <person name="Rusch D."/>
            <person name="Podicherti R."/>
            <person name="Tsui H.-C.T."/>
            <person name="Winkler M.E."/>
        </authorList>
    </citation>
    <scope>NUCLEOTIDE SEQUENCE</scope>
</reference>
<evidence type="ECO:0008006" key="2">
    <source>
        <dbReference type="Google" id="ProtNLM"/>
    </source>
</evidence>
<organism evidence="1">
    <name type="scientific">marine metagenome</name>
    <dbReference type="NCBI Taxonomy" id="408172"/>
    <lineage>
        <taxon>unclassified sequences</taxon>
        <taxon>metagenomes</taxon>
        <taxon>ecological metagenomes</taxon>
    </lineage>
</organism>
<dbReference type="SUPFAM" id="SSF52540">
    <property type="entry name" value="P-loop containing nucleoside triphosphate hydrolases"/>
    <property type="match status" value="1"/>
</dbReference>